<protein>
    <submittedName>
        <fullName evidence="1">Gluconate dehydrogenase</fullName>
    </submittedName>
</protein>
<gene>
    <name evidence="1" type="ORF">BROFUL_00028</name>
</gene>
<keyword evidence="2" id="KW-1185">Reference proteome</keyword>
<reference evidence="1 2" key="1">
    <citation type="journal article" date="2013" name="BMC Microbiol.">
        <title>Identification of the type II cytochrome c maturation pathway in anammox bacteria by comparative genomics.</title>
        <authorList>
            <person name="Ferousi C."/>
            <person name="Speth D.R."/>
            <person name="Reimann J."/>
            <person name="Op den Camp H.J."/>
            <person name="Allen J.W."/>
            <person name="Keltjens J.T."/>
            <person name="Jetten M.S."/>
        </authorList>
    </citation>
    <scope>NUCLEOTIDE SEQUENCE [LARGE SCALE GENOMIC DNA]</scope>
    <source>
        <strain evidence="1">RU1</strain>
    </source>
</reference>
<name>A0A0M2UYR9_9BACT</name>
<evidence type="ECO:0000313" key="2">
    <source>
        <dbReference type="Proteomes" id="UP000034954"/>
    </source>
</evidence>
<dbReference type="Proteomes" id="UP000034954">
    <property type="component" value="Unassembled WGS sequence"/>
</dbReference>
<dbReference type="EMBL" id="LAQJ01000006">
    <property type="protein sequence ID" value="KKO21233.1"/>
    <property type="molecule type" value="Genomic_DNA"/>
</dbReference>
<organism evidence="1 2">
    <name type="scientific">Candidatus Brocadia fulgida</name>
    <dbReference type="NCBI Taxonomy" id="380242"/>
    <lineage>
        <taxon>Bacteria</taxon>
        <taxon>Pseudomonadati</taxon>
        <taxon>Planctomycetota</taxon>
        <taxon>Candidatus Brocadiia</taxon>
        <taxon>Candidatus Brocadiales</taxon>
        <taxon>Candidatus Brocadiaceae</taxon>
        <taxon>Candidatus Brocadia</taxon>
    </lineage>
</organism>
<accession>A0A0M2UYR9</accession>
<proteinExistence type="predicted"/>
<evidence type="ECO:0000313" key="1">
    <source>
        <dbReference type="EMBL" id="KKO21233.1"/>
    </source>
</evidence>
<comment type="caution">
    <text evidence="1">The sequence shown here is derived from an EMBL/GenBank/DDBJ whole genome shotgun (WGS) entry which is preliminary data.</text>
</comment>
<sequence>MCVELFSLRDKVALVTGAGKGHGKIDGPGAL</sequence>
<dbReference type="AlphaFoldDB" id="A0A0M2UYR9"/>